<dbReference type="GO" id="GO:0005524">
    <property type="term" value="F:ATP binding"/>
    <property type="evidence" value="ECO:0007669"/>
    <property type="project" value="UniProtKB-UniRule"/>
</dbReference>
<feature type="domain" description="UvrD-like helicase ATP-binding" evidence="15">
    <location>
        <begin position="12"/>
        <end position="486"/>
    </location>
</feature>
<comment type="cofactor">
    <cofactor evidence="13">
        <name>Mg(2+)</name>
        <dbReference type="ChEBI" id="CHEBI:18420"/>
    </cofactor>
</comment>
<evidence type="ECO:0000259" key="16">
    <source>
        <dbReference type="PROSITE" id="PS51217"/>
    </source>
</evidence>
<name>A0A8B4BR70_HEYCO</name>
<evidence type="ECO:0000256" key="5">
    <source>
        <dbReference type="ARBA" id="ARBA00022806"/>
    </source>
</evidence>
<dbReference type="InterPro" id="IPR014016">
    <property type="entry name" value="UvrD-like_ATP-bd"/>
</dbReference>
<comment type="subunit">
    <text evidence="13">Heterodimer of AddA and AddB/RexB.</text>
</comment>
<dbReference type="GO" id="GO:0008408">
    <property type="term" value="F:3'-5' exonuclease activity"/>
    <property type="evidence" value="ECO:0007669"/>
    <property type="project" value="UniProtKB-UniRule"/>
</dbReference>
<dbReference type="SUPFAM" id="SSF52980">
    <property type="entry name" value="Restriction endonuclease-like"/>
    <property type="match status" value="1"/>
</dbReference>
<dbReference type="AlphaFoldDB" id="A0A8B4BR70"/>
<dbReference type="InterPro" id="IPR011604">
    <property type="entry name" value="PDDEXK-like_dom_sf"/>
</dbReference>
<comment type="caution">
    <text evidence="17">The sequence shown here is derived from an EMBL/GenBank/DDBJ whole genome shotgun (WGS) entry which is preliminary data.</text>
</comment>
<proteinExistence type="inferred from homology"/>
<dbReference type="Gene3D" id="3.90.320.10">
    <property type="match status" value="1"/>
</dbReference>
<evidence type="ECO:0000256" key="13">
    <source>
        <dbReference type="HAMAP-Rule" id="MF_01451"/>
    </source>
</evidence>
<organism evidence="17 18">
    <name type="scientific">Heyndrickxia coagulans DSM 1 = ATCC 7050</name>
    <dbReference type="NCBI Taxonomy" id="1121088"/>
    <lineage>
        <taxon>Bacteria</taxon>
        <taxon>Bacillati</taxon>
        <taxon>Bacillota</taxon>
        <taxon>Bacilli</taxon>
        <taxon>Bacillales</taxon>
        <taxon>Bacillaceae</taxon>
        <taxon>Heyndrickxia</taxon>
    </lineage>
</organism>
<dbReference type="PROSITE" id="PS51217">
    <property type="entry name" value="UVRD_HELICASE_CTER"/>
    <property type="match status" value="1"/>
</dbReference>
<comment type="catalytic activity">
    <reaction evidence="12 13">
        <text>ATP + H2O = ADP + phosphate + H(+)</text>
        <dbReference type="Rhea" id="RHEA:13065"/>
        <dbReference type="ChEBI" id="CHEBI:15377"/>
        <dbReference type="ChEBI" id="CHEBI:15378"/>
        <dbReference type="ChEBI" id="CHEBI:30616"/>
        <dbReference type="ChEBI" id="CHEBI:43474"/>
        <dbReference type="ChEBI" id="CHEBI:456216"/>
        <dbReference type="EC" id="5.6.2.4"/>
    </reaction>
</comment>
<evidence type="ECO:0000313" key="17">
    <source>
        <dbReference type="EMBL" id="SHE54441.1"/>
    </source>
</evidence>
<feature type="binding site" evidence="14">
    <location>
        <begin position="33"/>
        <end position="40"/>
    </location>
    <ligand>
        <name>ATP</name>
        <dbReference type="ChEBI" id="CHEBI:30616"/>
    </ligand>
</feature>
<keyword evidence="10 13" id="KW-0413">Isomerase</keyword>
<dbReference type="GO" id="GO:0000724">
    <property type="term" value="P:double-strand break repair via homologous recombination"/>
    <property type="evidence" value="ECO:0007669"/>
    <property type="project" value="UniProtKB-UniRule"/>
</dbReference>
<keyword evidence="2 13" id="KW-0547">Nucleotide-binding</keyword>
<evidence type="ECO:0000256" key="10">
    <source>
        <dbReference type="ARBA" id="ARBA00023235"/>
    </source>
</evidence>
<evidence type="ECO:0000256" key="14">
    <source>
        <dbReference type="PROSITE-ProRule" id="PRU00560"/>
    </source>
</evidence>
<comment type="catalytic activity">
    <reaction evidence="11 13">
        <text>Couples ATP hydrolysis with the unwinding of duplex DNA by translocating in the 3'-5' direction.</text>
        <dbReference type="EC" id="5.6.2.4"/>
    </reaction>
</comment>
<dbReference type="SUPFAM" id="SSF52540">
    <property type="entry name" value="P-loop containing nucleoside triphosphate hydrolases"/>
    <property type="match status" value="1"/>
</dbReference>
<dbReference type="GO" id="GO:0003690">
    <property type="term" value="F:double-stranded DNA binding"/>
    <property type="evidence" value="ECO:0007669"/>
    <property type="project" value="UniProtKB-UniRule"/>
</dbReference>
<dbReference type="KEGG" id="bcoa:BF29_3329"/>
<comment type="similarity">
    <text evidence="13">Belongs to the helicase family. AddA subfamily.</text>
</comment>
<dbReference type="Pfam" id="PF12705">
    <property type="entry name" value="PDDEXK_1"/>
    <property type="match status" value="1"/>
</dbReference>
<dbReference type="Pfam" id="PF00580">
    <property type="entry name" value="UvrD-helicase"/>
    <property type="match status" value="1"/>
</dbReference>
<dbReference type="NCBIfam" id="TIGR02785">
    <property type="entry name" value="addA_Gpos"/>
    <property type="match status" value="1"/>
</dbReference>
<evidence type="ECO:0000256" key="8">
    <source>
        <dbReference type="ARBA" id="ARBA00023125"/>
    </source>
</evidence>
<sequence length="1249" mass="142593">MKTAIPDKPANAVWTDDQWKAVMAKGQDILVAAAAGSGKTAVLVERIIQKILDDHDPLDIDELLIVTFTNAAAAEMRHRIGKAIEEAISSRPDSHHLRKQLSLLNKAPISTLHAFCLEVIRKYYYLIDIDPGFRIADDTEAELLRDEVLDDLFEAEYAKEGNDLFYRTVDTFSNDRSDDELQHLIRKLYDFSRSHPDPSAWLDKMVEMYDAGDVEEVDSLPFMAAVKEDIHLQLQAAKDMLEEAYGLALEPGGPAPRAENYLDDIKIADRLLAAIHGPWQGLYEEMNAWHFTRAKACKGEAYEEELVKAADDLRKSAKKTLEGLKKDFFSRKPASFLKDMQEMRPVIAELRTLVKKFADAYGAVKAEKGIVDFSDLEHFCLDILAKKNEDGALIPSEAAKAYRQQFKEVLIDEYQDCNMVQETIMNLVAKGAGFDGNRFMVGDVKQSIYRFRLAEPNLFLKKYRDFDPEGRDAGLRIDLSKNFRSRKEILDGTNFIFKQIMGLKVGEIVYDSQAALVAGASYPEGDHPVKVALIDQADEAIEEEDAPDEETLDRAELEQSQLEARYLAREIKKLIGEEQVYNPKTGTSRPIRYKDIVILMRSMAWAPTIMEELKQAGIPLYTELSTGYFDATEVSIMLSLLKVIDNPYQDIPLAVVLRSPIVGLDEEALALIRIHEKRGPYYEAFKKFIADRPNPGEEEAHEKVSRFMEKLAVWRSIARQGDLSSLIWQLYRDTQFYDFAGGLPGGKQRQANLRALYDRARQYEETSFRGLFRFLRFIERMQERGDDLGTARALSEQEDVVRLMTIHASKGLEFPVVFVAGLNRKFNMRDISQAFLLDKDFGFASKYIHPEKRITYPSLPQLAFKRKKKLEMLAEEMRVLYVALTRAKEKLYLVGTVKNLGRRLEKWGKTRRQEGWLMPDHLRAAAGTYLDWIMPSLSRHADGTALFGDAGRVVLDDPSKWQIAVLPKEQFADMPEPEQEGEADWQHQVKAGLPVAAESAYKAQVFGRLSFRYRNEPATFRRAKQSVSELKRMHEEHDETNDTRFIPNAEKHIFDRPRFMQEKSTTPAERGTAMHMVMQHIPFDAPPTYASVEALVEEMVKQELLTEEQADAIAAEQLVRFFETDIGRRVLAAGRVMREMPFSLSVPAAEIYRDPSLAEEHVLIQGIFDCVAEEKDGLVLLDFKTDNIHGRFKGGFEEAEPVLRKRYEVQLALYSRALETILKKKVKEQYLYFFDGGHLLQIQSRMGLL</sequence>
<evidence type="ECO:0000256" key="6">
    <source>
        <dbReference type="ARBA" id="ARBA00022839"/>
    </source>
</evidence>
<dbReference type="Proteomes" id="UP000184029">
    <property type="component" value="Unassembled WGS sequence"/>
</dbReference>
<reference evidence="17 18" key="1">
    <citation type="submission" date="2016-11" db="EMBL/GenBank/DDBJ databases">
        <authorList>
            <person name="Varghese N."/>
            <person name="Submissions S."/>
        </authorList>
    </citation>
    <scope>NUCLEOTIDE SEQUENCE [LARGE SCALE GENOMIC DNA]</scope>
    <source>
        <strain evidence="17 18">DSM 1</strain>
    </source>
</reference>
<dbReference type="PROSITE" id="PS51198">
    <property type="entry name" value="UVRD_HELICASE_ATP_BIND"/>
    <property type="match status" value="1"/>
</dbReference>
<dbReference type="Gene3D" id="3.40.50.300">
    <property type="entry name" value="P-loop containing nucleotide triphosphate hydrolases"/>
    <property type="match status" value="4"/>
</dbReference>
<dbReference type="PANTHER" id="PTHR11070:SF48">
    <property type="entry name" value="ATP-DEPENDENT HELICASE_NUCLEASE SUBUNIT A"/>
    <property type="match status" value="1"/>
</dbReference>
<comment type="function">
    <text evidence="13">The heterodimer acts as both an ATP-dependent DNA helicase and an ATP-dependent, dual-direction single-stranded exonuclease. Recognizes the chi site generating a DNA molecule suitable for the initiation of homologous recombination. The AddA nuclease domain is required for chi fragment generation; this subunit has the helicase and 3' -&gt; 5' nuclease activities.</text>
</comment>
<dbReference type="HAMAP" id="MF_01451">
    <property type="entry name" value="AddA"/>
    <property type="match status" value="1"/>
</dbReference>
<gene>
    <name evidence="13" type="primary">addA</name>
    <name evidence="17" type="ORF">SAMN02745208_00496</name>
</gene>
<dbReference type="InterPro" id="IPR014017">
    <property type="entry name" value="DNA_helicase_UvrD-like_C"/>
</dbReference>
<dbReference type="InterPro" id="IPR027417">
    <property type="entry name" value="P-loop_NTPase"/>
</dbReference>
<keyword evidence="5 13" id="KW-0347">Helicase</keyword>
<keyword evidence="6 13" id="KW-0269">Exonuclease</keyword>
<accession>A0A8B4BR70</accession>
<dbReference type="GO" id="GO:0005829">
    <property type="term" value="C:cytosol"/>
    <property type="evidence" value="ECO:0007669"/>
    <property type="project" value="TreeGrafter"/>
</dbReference>
<feature type="domain" description="UvrD-like helicase C-terminal" evidence="16">
    <location>
        <begin position="524"/>
        <end position="811"/>
    </location>
</feature>
<dbReference type="InterPro" id="IPR000212">
    <property type="entry name" value="DNA_helicase_UvrD/REP"/>
</dbReference>
<dbReference type="PANTHER" id="PTHR11070">
    <property type="entry name" value="UVRD / RECB / PCRA DNA HELICASE FAMILY MEMBER"/>
    <property type="match status" value="1"/>
</dbReference>
<evidence type="ECO:0000256" key="3">
    <source>
        <dbReference type="ARBA" id="ARBA00022763"/>
    </source>
</evidence>
<dbReference type="Pfam" id="PF13361">
    <property type="entry name" value="UvrD_C"/>
    <property type="match status" value="1"/>
</dbReference>
<dbReference type="GO" id="GO:0043138">
    <property type="term" value="F:3'-5' DNA helicase activity"/>
    <property type="evidence" value="ECO:0007669"/>
    <property type="project" value="UniProtKB-UniRule"/>
</dbReference>
<evidence type="ECO:0000256" key="2">
    <source>
        <dbReference type="ARBA" id="ARBA00022741"/>
    </source>
</evidence>
<keyword evidence="4 13" id="KW-0378">Hydrolase</keyword>
<dbReference type="GeneID" id="29812124"/>
<dbReference type="FunFam" id="3.40.50.300:FF:001236">
    <property type="entry name" value="ATP-dependent helicase/nuclease subunit A"/>
    <property type="match status" value="1"/>
</dbReference>
<protein>
    <recommendedName>
        <fullName evidence="13">ATP-dependent helicase/nuclease subunit A</fullName>
        <ecNumber evidence="13">3.1.-.-</ecNumber>
        <ecNumber evidence="13">5.6.2.4</ecNumber>
    </recommendedName>
    <alternativeName>
        <fullName evidence="13">ATP-dependent helicase/nuclease AddA</fullName>
    </alternativeName>
    <alternativeName>
        <fullName evidence="13">DNA 3'-5' helicase AddA</fullName>
    </alternativeName>
</protein>
<dbReference type="InterPro" id="IPR038726">
    <property type="entry name" value="PDDEXK_AddAB-type"/>
</dbReference>
<evidence type="ECO:0000256" key="9">
    <source>
        <dbReference type="ARBA" id="ARBA00023204"/>
    </source>
</evidence>
<keyword evidence="8 13" id="KW-0238">DNA-binding</keyword>
<evidence type="ECO:0000256" key="4">
    <source>
        <dbReference type="ARBA" id="ARBA00022801"/>
    </source>
</evidence>
<dbReference type="EC" id="3.1.-.-" evidence="13"/>
<evidence type="ECO:0000256" key="12">
    <source>
        <dbReference type="ARBA" id="ARBA00048988"/>
    </source>
</evidence>
<keyword evidence="3 13" id="KW-0227">DNA damage</keyword>
<keyword evidence="9 13" id="KW-0234">DNA repair</keyword>
<dbReference type="RefSeq" id="WP_029142335.1">
    <property type="nucleotide sequence ID" value="NZ_ALAS01000196.1"/>
</dbReference>
<evidence type="ECO:0000256" key="7">
    <source>
        <dbReference type="ARBA" id="ARBA00022840"/>
    </source>
</evidence>
<keyword evidence="7 13" id="KW-0067">ATP-binding</keyword>
<evidence type="ECO:0000313" key="18">
    <source>
        <dbReference type="Proteomes" id="UP000184029"/>
    </source>
</evidence>
<dbReference type="CDD" id="cd18807">
    <property type="entry name" value="SF1_C_UvrD"/>
    <property type="match status" value="1"/>
</dbReference>
<dbReference type="InterPro" id="IPR014152">
    <property type="entry name" value="AddA"/>
</dbReference>
<dbReference type="GO" id="GO:0033202">
    <property type="term" value="C:DNA helicase complex"/>
    <property type="evidence" value="ECO:0007669"/>
    <property type="project" value="TreeGrafter"/>
</dbReference>
<keyword evidence="1 13" id="KW-0540">Nuclease</keyword>
<evidence type="ECO:0000259" key="15">
    <source>
        <dbReference type="PROSITE" id="PS51198"/>
    </source>
</evidence>
<dbReference type="InterPro" id="IPR011335">
    <property type="entry name" value="Restrct_endonuc-II-like"/>
</dbReference>
<evidence type="ECO:0000256" key="11">
    <source>
        <dbReference type="ARBA" id="ARBA00034617"/>
    </source>
</evidence>
<dbReference type="EC" id="5.6.2.4" evidence="13"/>
<evidence type="ECO:0000256" key="1">
    <source>
        <dbReference type="ARBA" id="ARBA00022722"/>
    </source>
</evidence>
<dbReference type="EMBL" id="FQUB01000007">
    <property type="protein sequence ID" value="SHE54441.1"/>
    <property type="molecule type" value="Genomic_DNA"/>
</dbReference>